<dbReference type="AlphaFoldDB" id="A0A9Q1DC64"/>
<gene>
    <name evidence="1" type="ORF">COCON_G00148620</name>
</gene>
<dbReference type="EMBL" id="JAFJMO010000010">
    <property type="protein sequence ID" value="KAJ8265763.1"/>
    <property type="molecule type" value="Genomic_DNA"/>
</dbReference>
<protein>
    <submittedName>
        <fullName evidence="1">Uncharacterized protein</fullName>
    </submittedName>
</protein>
<name>A0A9Q1DC64_CONCO</name>
<keyword evidence="2" id="KW-1185">Reference proteome</keyword>
<comment type="caution">
    <text evidence="1">The sequence shown here is derived from an EMBL/GenBank/DDBJ whole genome shotgun (WGS) entry which is preliminary data.</text>
</comment>
<accession>A0A9Q1DC64</accession>
<organism evidence="1 2">
    <name type="scientific">Conger conger</name>
    <name type="common">Conger eel</name>
    <name type="synonym">Muraena conger</name>
    <dbReference type="NCBI Taxonomy" id="82655"/>
    <lineage>
        <taxon>Eukaryota</taxon>
        <taxon>Metazoa</taxon>
        <taxon>Chordata</taxon>
        <taxon>Craniata</taxon>
        <taxon>Vertebrata</taxon>
        <taxon>Euteleostomi</taxon>
        <taxon>Actinopterygii</taxon>
        <taxon>Neopterygii</taxon>
        <taxon>Teleostei</taxon>
        <taxon>Anguilliformes</taxon>
        <taxon>Congridae</taxon>
        <taxon>Conger</taxon>
    </lineage>
</organism>
<evidence type="ECO:0000313" key="1">
    <source>
        <dbReference type="EMBL" id="KAJ8265763.1"/>
    </source>
</evidence>
<reference evidence="1" key="1">
    <citation type="journal article" date="2023" name="Science">
        <title>Genome structures resolve the early diversification of teleost fishes.</title>
        <authorList>
            <person name="Parey E."/>
            <person name="Louis A."/>
            <person name="Montfort J."/>
            <person name="Bouchez O."/>
            <person name="Roques C."/>
            <person name="Iampietro C."/>
            <person name="Lluch J."/>
            <person name="Castinel A."/>
            <person name="Donnadieu C."/>
            <person name="Desvignes T."/>
            <person name="Floi Bucao C."/>
            <person name="Jouanno E."/>
            <person name="Wen M."/>
            <person name="Mejri S."/>
            <person name="Dirks R."/>
            <person name="Jansen H."/>
            <person name="Henkel C."/>
            <person name="Chen W.J."/>
            <person name="Zahm M."/>
            <person name="Cabau C."/>
            <person name="Klopp C."/>
            <person name="Thompson A.W."/>
            <person name="Robinson-Rechavi M."/>
            <person name="Braasch I."/>
            <person name="Lecointre G."/>
            <person name="Bobe J."/>
            <person name="Postlethwait J.H."/>
            <person name="Berthelot C."/>
            <person name="Roest Crollius H."/>
            <person name="Guiguen Y."/>
        </authorList>
    </citation>
    <scope>NUCLEOTIDE SEQUENCE</scope>
    <source>
        <strain evidence="1">Concon-B</strain>
    </source>
</reference>
<sequence>MADHRWLNLLPALRCTAPVWGGSLKPPLSTDTGHFTTMTLNWESSKSFLKRRFRLPKTFLGERRSLFLPRDQLKAKTKIRKRGLLK</sequence>
<dbReference type="Proteomes" id="UP001152803">
    <property type="component" value="Unassembled WGS sequence"/>
</dbReference>
<evidence type="ECO:0000313" key="2">
    <source>
        <dbReference type="Proteomes" id="UP001152803"/>
    </source>
</evidence>
<proteinExistence type="predicted"/>